<sequence>MKSAALESLPGFSIAITVSLTRERIAAAPRRDAATLSAYPALSVSVLLISLARSLKRSAL</sequence>
<reference evidence="1 2" key="1">
    <citation type="submission" date="2015-10" db="EMBL/GenBank/DDBJ databases">
        <title>Draft genome sequence of Streptomyces canus DSM 40017, type strain for the species Streptomyces canus.</title>
        <authorList>
            <person name="Ruckert C."/>
            <person name="Winkler A."/>
            <person name="Kalinowski J."/>
            <person name="Kampfer P."/>
            <person name="Glaeser S."/>
        </authorList>
    </citation>
    <scope>NUCLEOTIDE SEQUENCE [LARGE SCALE GENOMIC DNA]</scope>
    <source>
        <strain evidence="1 2">DSM 40017</strain>
    </source>
</reference>
<dbReference type="EMBL" id="LMWU01000030">
    <property type="protein sequence ID" value="KUN63929.1"/>
    <property type="molecule type" value="Genomic_DNA"/>
</dbReference>
<accession>A0A117R0D4</accession>
<dbReference type="AlphaFoldDB" id="A0A117R0D4"/>
<protein>
    <submittedName>
        <fullName evidence="1">Uncharacterized protein</fullName>
    </submittedName>
</protein>
<dbReference type="Proteomes" id="UP000053669">
    <property type="component" value="Unassembled WGS sequence"/>
</dbReference>
<evidence type="ECO:0000313" key="1">
    <source>
        <dbReference type="EMBL" id="KUN63929.1"/>
    </source>
</evidence>
<comment type="caution">
    <text evidence="1">The sequence shown here is derived from an EMBL/GenBank/DDBJ whole genome shotgun (WGS) entry which is preliminary data.</text>
</comment>
<proteinExistence type="predicted"/>
<organism evidence="1 2">
    <name type="scientific">Streptomyces canus</name>
    <dbReference type="NCBI Taxonomy" id="58343"/>
    <lineage>
        <taxon>Bacteria</taxon>
        <taxon>Bacillati</taxon>
        <taxon>Actinomycetota</taxon>
        <taxon>Actinomycetes</taxon>
        <taxon>Kitasatosporales</taxon>
        <taxon>Streptomycetaceae</taxon>
        <taxon>Streptomyces</taxon>
        <taxon>Streptomyces aurantiacus group</taxon>
    </lineage>
</organism>
<evidence type="ECO:0000313" key="2">
    <source>
        <dbReference type="Proteomes" id="UP000053669"/>
    </source>
</evidence>
<gene>
    <name evidence="1" type="ORF">AQJ46_30465</name>
</gene>
<name>A0A117R0D4_9ACTN</name>